<proteinExistence type="predicted"/>
<evidence type="ECO:0000313" key="2">
    <source>
        <dbReference type="EMBL" id="MFD1743862.1"/>
    </source>
</evidence>
<comment type="caution">
    <text evidence="2">The sequence shown here is derived from an EMBL/GenBank/DDBJ whole genome shotgun (WGS) entry which is preliminary data.</text>
</comment>
<evidence type="ECO:0000313" key="3">
    <source>
        <dbReference type="Proteomes" id="UP001597322"/>
    </source>
</evidence>
<dbReference type="EMBL" id="JBHUEQ010000002">
    <property type="protein sequence ID" value="MFD1743862.1"/>
    <property type="molecule type" value="Genomic_DNA"/>
</dbReference>
<dbReference type="Proteomes" id="UP001597322">
    <property type="component" value="Unassembled WGS sequence"/>
</dbReference>
<reference evidence="3" key="1">
    <citation type="journal article" date="2019" name="Int. J. Syst. Evol. Microbiol.">
        <title>The Global Catalogue of Microorganisms (GCM) 10K type strain sequencing project: providing services to taxonomists for standard genome sequencing and annotation.</title>
        <authorList>
            <consortium name="The Broad Institute Genomics Platform"/>
            <consortium name="The Broad Institute Genome Sequencing Center for Infectious Disease"/>
            <person name="Wu L."/>
            <person name="Ma J."/>
        </authorList>
    </citation>
    <scope>NUCLEOTIDE SEQUENCE [LARGE SCALE GENOMIC DNA]</scope>
    <source>
        <strain evidence="3">CG52</strain>
    </source>
</reference>
<dbReference type="Pfam" id="PF10546">
    <property type="entry name" value="P63C"/>
    <property type="match status" value="1"/>
</dbReference>
<organism evidence="2 3">
    <name type="scientific">Rhizobium helianthi</name>
    <dbReference type="NCBI Taxonomy" id="1132695"/>
    <lineage>
        <taxon>Bacteria</taxon>
        <taxon>Pseudomonadati</taxon>
        <taxon>Pseudomonadota</taxon>
        <taxon>Alphaproteobacteria</taxon>
        <taxon>Hyphomicrobiales</taxon>
        <taxon>Rhizobiaceae</taxon>
        <taxon>Rhizobium/Agrobacterium group</taxon>
        <taxon>Rhizobium</taxon>
    </lineage>
</organism>
<dbReference type="InterPro" id="IPR018874">
    <property type="entry name" value="Phage_Mx8_p63_C"/>
</dbReference>
<feature type="domain" description="Bacteriophage Mx8 p63 C-terminal" evidence="1">
    <location>
        <begin position="166"/>
        <end position="256"/>
    </location>
</feature>
<accession>A0ABW4LYN5</accession>
<keyword evidence="3" id="KW-1185">Reference proteome</keyword>
<evidence type="ECO:0000259" key="1">
    <source>
        <dbReference type="Pfam" id="PF10546"/>
    </source>
</evidence>
<sequence>MNGKRGIVEAIHGSPDKPLQFGENTIECYVLQDRRRVLMAADVQRAIGLAEGGSMVAGKTRLSLFASGERISKFLSPTTKAALAEPIRIKKPNGNEVLALEAELFTELCQAVVDAARYGVLQEQQLFIAHQCEVILSSLQRIGIIALVDEATGFQKYRDEDELQKILEAYVLAEHRPWIRAVPSEFFKELFRVFGWKYTNSTKGPRYAGKLVRQLIYKNLPKPVLPKLDEMNPADANWQRKHRHHQLLTDSIGLEHFKSQLVGVMALLRASSNKAEFLRLYKKAYGGQFEMDV</sequence>
<gene>
    <name evidence="2" type="ORF">ACFSE1_00135</name>
</gene>
<protein>
    <submittedName>
        <fullName evidence="2">P63C domain-containing protein</fullName>
    </submittedName>
</protein>
<dbReference type="RefSeq" id="WP_377394770.1">
    <property type="nucleotide sequence ID" value="NZ_JBHUEQ010000002.1"/>
</dbReference>
<name>A0ABW4LYN5_9HYPH</name>